<dbReference type="AlphaFoldDB" id="A0A6C0JW05"/>
<reference evidence="1" key="1">
    <citation type="journal article" date="2020" name="Nature">
        <title>Giant virus diversity and host interactions through global metagenomics.</title>
        <authorList>
            <person name="Schulz F."/>
            <person name="Roux S."/>
            <person name="Paez-Espino D."/>
            <person name="Jungbluth S."/>
            <person name="Walsh D.A."/>
            <person name="Denef V.J."/>
            <person name="McMahon K.D."/>
            <person name="Konstantinidis K.T."/>
            <person name="Eloe-Fadrosh E.A."/>
            <person name="Kyrpides N.C."/>
            <person name="Woyke T."/>
        </authorList>
    </citation>
    <scope>NUCLEOTIDE SEQUENCE</scope>
    <source>
        <strain evidence="1">GVMAG-S-1101164-164</strain>
    </source>
</reference>
<organism evidence="1">
    <name type="scientific">viral metagenome</name>
    <dbReference type="NCBI Taxonomy" id="1070528"/>
    <lineage>
        <taxon>unclassified sequences</taxon>
        <taxon>metagenomes</taxon>
        <taxon>organismal metagenomes</taxon>
    </lineage>
</organism>
<dbReference type="EMBL" id="MN740748">
    <property type="protein sequence ID" value="QHU09942.1"/>
    <property type="molecule type" value="Genomic_DNA"/>
</dbReference>
<proteinExistence type="predicted"/>
<sequence length="118" mass="14248">MPLDDLDIAMHHHAEESYISACKEFEDACNVKDTLKKVLDDETDFIPQFRAAEAYYVYLIRHFDPRKKYHDEFKQEYKRLVKMCIREMFPVNLEKKLKQIAIDRRIPALRAWVAARKW</sequence>
<name>A0A6C0JW05_9ZZZZ</name>
<evidence type="ECO:0000313" key="1">
    <source>
        <dbReference type="EMBL" id="QHU09942.1"/>
    </source>
</evidence>
<protein>
    <submittedName>
        <fullName evidence="1">Uncharacterized protein</fullName>
    </submittedName>
</protein>
<accession>A0A6C0JW05</accession>